<dbReference type="NCBIfam" id="TIGR02971">
    <property type="entry name" value="heterocyst_DevB"/>
    <property type="match status" value="1"/>
</dbReference>
<dbReference type="EMBL" id="MRCG01000028">
    <property type="protein sequence ID" value="OKH43869.1"/>
    <property type="molecule type" value="Genomic_DNA"/>
</dbReference>
<dbReference type="STRING" id="549789.NIES30_24010"/>
<gene>
    <name evidence="5" type="ORF">NIES30_24010</name>
</gene>
<keyword evidence="6" id="KW-1185">Reference proteome</keyword>
<feature type="coiled-coil region" evidence="3">
    <location>
        <begin position="152"/>
        <end position="217"/>
    </location>
</feature>
<comment type="subcellular location">
    <subcellularLocation>
        <location evidence="1">Cell envelope</location>
    </subcellularLocation>
</comment>
<evidence type="ECO:0000256" key="2">
    <source>
        <dbReference type="ARBA" id="ARBA00023054"/>
    </source>
</evidence>
<dbReference type="Pfam" id="PF25876">
    <property type="entry name" value="HH_MFP_RND"/>
    <property type="match status" value="1"/>
</dbReference>
<dbReference type="InterPro" id="IPR058624">
    <property type="entry name" value="MdtA-like_HH"/>
</dbReference>
<protein>
    <submittedName>
        <fullName evidence="5">HlyD family secretion protein</fullName>
    </submittedName>
</protein>
<sequence>MSTHPIQPWRKPSFWLLIGALLIVGAGSTVAVRNVMQSRQAAREQAELPPPQQVKVVALGRIEPASRVIDVATAEAGRIDRLEVEKGDQVQAGQVLAYLDTYDVRRAERDVAASQLAEARAQLAAETTLGNSQVQEASTRVGQIDGPQQAAIAAQQSAVESLQAELSVAEIDLARFQALNESGAISRQELDRQQATVNSLRADLGNAQATKQRLEQARLSDIRNAQAQVVSARATTTRAQVASQVDSAAQNLALAEAQLARTIVRSPQAGQVLDVFAYPGEAVSPADGPILALGDTRQMVVVAEVYETDIGLVEVGQPATITSRNGAFAETLTGTVSEIGLQIAKNDVLDDDPAANADARVVEVRVQVDQSDAVAALTNLQVDVAIDIES</sequence>
<dbReference type="PANTHER" id="PTHR32347">
    <property type="entry name" value="EFFLUX SYSTEM COMPONENT YKNX-RELATED"/>
    <property type="match status" value="1"/>
</dbReference>
<dbReference type="SUPFAM" id="SSF111369">
    <property type="entry name" value="HlyD-like secretion proteins"/>
    <property type="match status" value="1"/>
</dbReference>
<name>A0A1U7IYQ5_9CYAN</name>
<dbReference type="Gene3D" id="2.40.30.170">
    <property type="match status" value="1"/>
</dbReference>
<dbReference type="RefSeq" id="WP_073610985.1">
    <property type="nucleotide sequence ID" value="NZ_MRCG01000028.1"/>
</dbReference>
<dbReference type="Gene3D" id="1.10.287.470">
    <property type="entry name" value="Helix hairpin bin"/>
    <property type="match status" value="1"/>
</dbReference>
<dbReference type="InterPro" id="IPR050465">
    <property type="entry name" value="UPF0194_transport"/>
</dbReference>
<comment type="caution">
    <text evidence="5">The sequence shown here is derived from an EMBL/GenBank/DDBJ whole genome shotgun (WGS) entry which is preliminary data.</text>
</comment>
<accession>A0A1U7IYQ5</accession>
<keyword evidence="2 3" id="KW-0175">Coiled coil</keyword>
<dbReference type="InterPro" id="IPR014315">
    <property type="entry name" value="ABC_heterocyst_DevB"/>
</dbReference>
<proteinExistence type="predicted"/>
<dbReference type="Proteomes" id="UP000185557">
    <property type="component" value="Unassembled WGS sequence"/>
</dbReference>
<evidence type="ECO:0000313" key="5">
    <source>
        <dbReference type="EMBL" id="OKH43869.1"/>
    </source>
</evidence>
<reference evidence="5 6" key="1">
    <citation type="submission" date="2016-11" db="EMBL/GenBank/DDBJ databases">
        <title>Draft Genome Sequences of Nine Cyanobacterial Strains from Diverse Habitats.</title>
        <authorList>
            <person name="Zhu T."/>
            <person name="Hou S."/>
            <person name="Lu X."/>
            <person name="Hess W.R."/>
        </authorList>
    </citation>
    <scope>NUCLEOTIDE SEQUENCE [LARGE SCALE GENOMIC DNA]</scope>
    <source>
        <strain evidence="5 6">NIES-30</strain>
    </source>
</reference>
<evidence type="ECO:0000313" key="6">
    <source>
        <dbReference type="Proteomes" id="UP000185557"/>
    </source>
</evidence>
<organism evidence="5 6">
    <name type="scientific">Phormidium tenue NIES-30</name>
    <dbReference type="NCBI Taxonomy" id="549789"/>
    <lineage>
        <taxon>Bacteria</taxon>
        <taxon>Bacillati</taxon>
        <taxon>Cyanobacteriota</taxon>
        <taxon>Cyanophyceae</taxon>
        <taxon>Oscillatoriophycideae</taxon>
        <taxon>Oscillatoriales</taxon>
        <taxon>Oscillatoriaceae</taxon>
        <taxon>Phormidium</taxon>
    </lineage>
</organism>
<dbReference type="PANTHER" id="PTHR32347:SF27">
    <property type="entry name" value="RND EFFLUX PUMP MEMBRANE FUSION PROTEIN BARREL-SANDWICH DOMAIN-CONTAINING PROTEIN"/>
    <property type="match status" value="1"/>
</dbReference>
<dbReference type="AlphaFoldDB" id="A0A1U7IYQ5"/>
<dbReference type="GO" id="GO:0030313">
    <property type="term" value="C:cell envelope"/>
    <property type="evidence" value="ECO:0007669"/>
    <property type="project" value="UniProtKB-SubCell"/>
</dbReference>
<evidence type="ECO:0000259" key="4">
    <source>
        <dbReference type="Pfam" id="PF25876"/>
    </source>
</evidence>
<evidence type="ECO:0000256" key="3">
    <source>
        <dbReference type="SAM" id="Coils"/>
    </source>
</evidence>
<feature type="domain" description="Multidrug resistance protein MdtA-like alpha-helical hairpin" evidence="4">
    <location>
        <begin position="163"/>
        <end position="218"/>
    </location>
</feature>
<dbReference type="Gene3D" id="2.40.50.100">
    <property type="match status" value="1"/>
</dbReference>
<evidence type="ECO:0000256" key="1">
    <source>
        <dbReference type="ARBA" id="ARBA00004196"/>
    </source>
</evidence>